<dbReference type="CDD" id="cd00673">
    <property type="entry name" value="AlaRS_core"/>
    <property type="match status" value="1"/>
</dbReference>
<proteinExistence type="inferred from homology"/>
<keyword evidence="5" id="KW-0820">tRNA-binding</keyword>
<dbReference type="Gene3D" id="2.40.30.130">
    <property type="match status" value="1"/>
</dbReference>
<evidence type="ECO:0000256" key="4">
    <source>
        <dbReference type="ARBA" id="ARBA00022490"/>
    </source>
</evidence>
<evidence type="ECO:0000256" key="2">
    <source>
        <dbReference type="ARBA" id="ARBA00013168"/>
    </source>
</evidence>
<dbReference type="InterPro" id="IPR018163">
    <property type="entry name" value="Thr/Ala-tRNA-synth_IIc_edit"/>
</dbReference>
<dbReference type="InterPro" id="IPR009000">
    <property type="entry name" value="Transl_B-barrel_sf"/>
</dbReference>
<evidence type="ECO:0000256" key="12">
    <source>
        <dbReference type="ARBA" id="ARBA00022917"/>
    </source>
</evidence>
<feature type="domain" description="Alanyl-transfer RNA synthetases family profile" evidence="17">
    <location>
        <begin position="3"/>
        <end position="696"/>
    </location>
</feature>
<evidence type="ECO:0000259" key="17">
    <source>
        <dbReference type="PROSITE" id="PS50860"/>
    </source>
</evidence>
<dbReference type="GO" id="GO:0002161">
    <property type="term" value="F:aminoacyl-tRNA deacylase activity"/>
    <property type="evidence" value="ECO:0007669"/>
    <property type="project" value="TreeGrafter"/>
</dbReference>
<dbReference type="EMBL" id="LWUJ01000011">
    <property type="protein sequence ID" value="OAL10192.1"/>
    <property type="molecule type" value="Genomic_DNA"/>
</dbReference>
<keyword evidence="8" id="KW-0547">Nucleotide-binding</keyword>
<evidence type="ECO:0000313" key="18">
    <source>
        <dbReference type="EMBL" id="OAL10192.1"/>
    </source>
</evidence>
<dbReference type="PANTHER" id="PTHR11777">
    <property type="entry name" value="ALANYL-TRNA SYNTHETASE"/>
    <property type="match status" value="1"/>
</dbReference>
<dbReference type="GO" id="GO:0004813">
    <property type="term" value="F:alanine-tRNA ligase activity"/>
    <property type="evidence" value="ECO:0007669"/>
    <property type="project" value="UniProtKB-UniRule"/>
</dbReference>
<dbReference type="Gene3D" id="3.30.930.10">
    <property type="entry name" value="Bira Bifunctional Protein, Domain 2"/>
    <property type="match status" value="1"/>
</dbReference>
<comment type="similarity">
    <text evidence="1">Belongs to the class-II aminoacyl-tRNA synthetase family.</text>
</comment>
<evidence type="ECO:0000256" key="6">
    <source>
        <dbReference type="ARBA" id="ARBA00022598"/>
    </source>
</evidence>
<dbReference type="SUPFAM" id="SSF101353">
    <property type="entry name" value="Putative anticodon-binding domain of alanyl-tRNA synthetase (AlaRS)"/>
    <property type="match status" value="1"/>
</dbReference>
<comment type="function">
    <text evidence="14">Catalyzes the attachment of alanine to tRNA(Ala) in a two-step reaction: alanine is first activated by ATP to form Ala-AMP and then transferred to the acceptor end of tRNA(Ala). Also edits incorrectly charged Ser-tRNA(Ala) and Gly-tRNA(Ala) via its editing domain.</text>
</comment>
<keyword evidence="10" id="KW-0067">ATP-binding</keyword>
<comment type="catalytic activity">
    <reaction evidence="15">
        <text>tRNA(Ala) + L-alanine + ATP = L-alanyl-tRNA(Ala) + AMP + diphosphate</text>
        <dbReference type="Rhea" id="RHEA:12540"/>
        <dbReference type="Rhea" id="RHEA-COMP:9657"/>
        <dbReference type="Rhea" id="RHEA-COMP:9923"/>
        <dbReference type="ChEBI" id="CHEBI:30616"/>
        <dbReference type="ChEBI" id="CHEBI:33019"/>
        <dbReference type="ChEBI" id="CHEBI:57972"/>
        <dbReference type="ChEBI" id="CHEBI:78442"/>
        <dbReference type="ChEBI" id="CHEBI:78497"/>
        <dbReference type="ChEBI" id="CHEBI:456215"/>
        <dbReference type="EC" id="6.1.1.7"/>
    </reaction>
</comment>
<accession>A0A1A9QC93</accession>
<dbReference type="PROSITE" id="PS50860">
    <property type="entry name" value="AA_TRNA_LIGASE_II_ALA"/>
    <property type="match status" value="1"/>
</dbReference>
<dbReference type="PRINTS" id="PR00980">
    <property type="entry name" value="TRNASYNTHALA"/>
</dbReference>
<dbReference type="GO" id="GO:0006419">
    <property type="term" value="P:alanyl-tRNA aminoacylation"/>
    <property type="evidence" value="ECO:0007669"/>
    <property type="project" value="UniProtKB-UniRule"/>
</dbReference>
<name>A0A1A9QC93_9MOLU</name>
<evidence type="ECO:0000256" key="14">
    <source>
        <dbReference type="ARBA" id="ARBA00024779"/>
    </source>
</evidence>
<dbReference type="InterPro" id="IPR050058">
    <property type="entry name" value="Ala-tRNA_ligase"/>
</dbReference>
<keyword evidence="12" id="KW-0648">Protein biosynthesis</keyword>
<dbReference type="SMART" id="SM00863">
    <property type="entry name" value="tRNA_SAD"/>
    <property type="match status" value="1"/>
</dbReference>
<evidence type="ECO:0000256" key="8">
    <source>
        <dbReference type="ARBA" id="ARBA00022741"/>
    </source>
</evidence>
<dbReference type="InterPro" id="IPR002318">
    <property type="entry name" value="Ala-tRNA-lgiase_IIc"/>
</dbReference>
<dbReference type="FunFam" id="3.30.930.10:FF:000046">
    <property type="entry name" value="Alanine--tRNA ligase"/>
    <property type="match status" value="1"/>
</dbReference>
<keyword evidence="4" id="KW-0963">Cytoplasm</keyword>
<dbReference type="SUPFAM" id="SSF55186">
    <property type="entry name" value="ThrRS/AlaRS common domain"/>
    <property type="match status" value="1"/>
</dbReference>
<evidence type="ECO:0000256" key="9">
    <source>
        <dbReference type="ARBA" id="ARBA00022833"/>
    </source>
</evidence>
<dbReference type="InterPro" id="IPR018164">
    <property type="entry name" value="Ala-tRNA-synth_IIc_N"/>
</dbReference>
<comment type="caution">
    <text evidence="18">The sequence shown here is derived from an EMBL/GenBank/DDBJ whole genome shotgun (WGS) entry which is preliminary data.</text>
</comment>
<evidence type="ECO:0000313" key="19">
    <source>
        <dbReference type="Proteomes" id="UP000077623"/>
    </source>
</evidence>
<dbReference type="Pfam" id="PF01411">
    <property type="entry name" value="tRNA-synt_2c"/>
    <property type="match status" value="1"/>
</dbReference>
<evidence type="ECO:0000256" key="3">
    <source>
        <dbReference type="ARBA" id="ARBA00017959"/>
    </source>
</evidence>
<dbReference type="GO" id="GO:0046872">
    <property type="term" value="F:metal ion binding"/>
    <property type="evidence" value="ECO:0007669"/>
    <property type="project" value="UniProtKB-KW"/>
</dbReference>
<evidence type="ECO:0000256" key="13">
    <source>
        <dbReference type="ARBA" id="ARBA00023146"/>
    </source>
</evidence>
<organism evidence="18 19">
    <name type="scientific">Candidatus Mycoplasma haematobovis</name>
    <dbReference type="NCBI Taxonomy" id="432608"/>
    <lineage>
        <taxon>Bacteria</taxon>
        <taxon>Bacillati</taxon>
        <taxon>Mycoplasmatota</taxon>
        <taxon>Mollicutes</taxon>
        <taxon>Mycoplasmataceae</taxon>
        <taxon>Mycoplasma</taxon>
    </lineage>
</organism>
<dbReference type="Proteomes" id="UP000077623">
    <property type="component" value="Unassembled WGS sequence"/>
</dbReference>
<keyword evidence="19" id="KW-1185">Reference proteome</keyword>
<dbReference type="SUPFAM" id="SSF50447">
    <property type="entry name" value="Translation proteins"/>
    <property type="match status" value="1"/>
</dbReference>
<keyword evidence="7" id="KW-0479">Metal-binding</keyword>
<evidence type="ECO:0000256" key="7">
    <source>
        <dbReference type="ARBA" id="ARBA00022723"/>
    </source>
</evidence>
<evidence type="ECO:0000256" key="15">
    <source>
        <dbReference type="ARBA" id="ARBA00048300"/>
    </source>
</evidence>
<dbReference type="PANTHER" id="PTHR11777:SF9">
    <property type="entry name" value="ALANINE--TRNA LIGASE, CYTOPLASMIC"/>
    <property type="match status" value="1"/>
</dbReference>
<dbReference type="RefSeq" id="WP_187150040.1">
    <property type="nucleotide sequence ID" value="NZ_LWUJ01000011.1"/>
</dbReference>
<dbReference type="Pfam" id="PF07973">
    <property type="entry name" value="tRNA_SAD"/>
    <property type="match status" value="1"/>
</dbReference>
<dbReference type="EC" id="6.1.1.7" evidence="2 16"/>
<evidence type="ECO:0000256" key="16">
    <source>
        <dbReference type="NCBIfam" id="TIGR00344"/>
    </source>
</evidence>
<dbReference type="GO" id="GO:0005829">
    <property type="term" value="C:cytosol"/>
    <property type="evidence" value="ECO:0007669"/>
    <property type="project" value="TreeGrafter"/>
</dbReference>
<dbReference type="InterPro" id="IPR012947">
    <property type="entry name" value="tRNA_SAD"/>
</dbReference>
<dbReference type="NCBIfam" id="TIGR00344">
    <property type="entry name" value="alaS"/>
    <property type="match status" value="1"/>
</dbReference>
<evidence type="ECO:0000256" key="5">
    <source>
        <dbReference type="ARBA" id="ARBA00022555"/>
    </source>
</evidence>
<keyword evidence="11" id="KW-0694">RNA-binding</keyword>
<dbReference type="AlphaFoldDB" id="A0A1A9QC93"/>
<protein>
    <recommendedName>
        <fullName evidence="3 16">Alanine--tRNA ligase</fullName>
        <ecNumber evidence="2 16">6.1.1.7</ecNumber>
    </recommendedName>
</protein>
<keyword evidence="9" id="KW-0862">Zinc</keyword>
<dbReference type="GO" id="GO:0005524">
    <property type="term" value="F:ATP binding"/>
    <property type="evidence" value="ECO:0007669"/>
    <property type="project" value="UniProtKB-KW"/>
</dbReference>
<dbReference type="GO" id="GO:0000049">
    <property type="term" value="F:tRNA binding"/>
    <property type="evidence" value="ECO:0007669"/>
    <property type="project" value="UniProtKB-KW"/>
</dbReference>
<reference evidence="19" key="1">
    <citation type="submission" date="2016-04" db="EMBL/GenBank/DDBJ databases">
        <authorList>
            <person name="Quiroz-Castaneda R.E."/>
            <person name="Martinez-Ocampo F."/>
        </authorList>
    </citation>
    <scope>NUCLEOTIDE SEQUENCE [LARGE SCALE GENOMIC DNA]</scope>
    <source>
        <strain evidence="19">INIFAP01</strain>
    </source>
</reference>
<gene>
    <name evidence="18" type="ORF">A6V39_01945</name>
</gene>
<evidence type="ECO:0000256" key="10">
    <source>
        <dbReference type="ARBA" id="ARBA00022840"/>
    </source>
</evidence>
<dbReference type="InterPro" id="IPR018162">
    <property type="entry name" value="Ala-tRNA-ligase_IIc_anticod-bd"/>
</dbReference>
<dbReference type="Gene3D" id="3.30.980.10">
    <property type="entry name" value="Threonyl-trna Synthetase, Chain A, domain 2"/>
    <property type="match status" value="1"/>
</dbReference>
<dbReference type="SUPFAM" id="SSF55681">
    <property type="entry name" value="Class II aaRS and biotin synthetases"/>
    <property type="match status" value="1"/>
</dbReference>
<evidence type="ECO:0000256" key="1">
    <source>
        <dbReference type="ARBA" id="ARBA00008226"/>
    </source>
</evidence>
<dbReference type="InterPro" id="IPR018165">
    <property type="entry name" value="Ala-tRNA-synth_IIc_core"/>
</dbReference>
<sequence>MENKASWLRKKWLSFFSSKEHFDISGKSIIPPASDKSLLFINSGVAAIKAYFSGDLPPPSSRLVSCQAVIRTGDIESIGESLRHHTYFEMLGNFSLEDYFKAEAIAWAWEFLTKELGLKPELLYVTIYEEDKEAYEEWLKLIPKEQIIKGGKDTNFWDMGVGPCGPCTEIYFDKGEKYDPSKWGLKLLKENIDNERYLEVWNIVFSEFLNIDGKITPSPRKNIDTGAGLERLLSVLENKDSNFENSLFAPLIAFLNTYFSSASQALWAPVDYLRTTCVLLSQGVFFGSKGREYVLRKLFRKALWLLRNIEHKELKKEFFEQLVLEVGKSLEAFHPTILKEHSYITEDLEKEYLLSLKSYEQASNLLSTLIKKYSEEIPAQEIFDLVATHGLELWLIKNTLNKEGRHFNIEEYEELQQKHKVVSFNTNISSAFIKQNKNLLNLTLDSVMDYEVISLNSEIIAIFDESFEPINELNGKGYLVFKNTCIFPFSGGQDADKGFINDIEVEEALKAPNGQAIYGIRGNFKLGEKVVIKRDSNKRKGLERHHTLEHLLLALLKKEISNNIERSSGQKYSNYFNLEITLPKELDRNDLNIDFLNEKLNELIKEDLEVKISYLTLKEAKDLNLPQQFEEVYKKSENKLRYVQIGEYSKELCAGTHVSSTSEIEVAQIAGLKKKYANIYKFKVIAGKALVEAYLKKVSAQTKSTKKLDLKSEQKSFKSYIAEHINKEGLIILREKEIDAQVIMRAFKELRNELKNNTIFLFSGMKYFVISDAIDVLKLLDFLKIKYGWKGGGNVGYGTGLAKEISDTFEIELMNYYEELIGNH</sequence>
<evidence type="ECO:0000256" key="11">
    <source>
        <dbReference type="ARBA" id="ARBA00022884"/>
    </source>
</evidence>
<dbReference type="STRING" id="432608.A6V39_01945"/>
<keyword evidence="6 18" id="KW-0436">Ligase</keyword>
<keyword evidence="13" id="KW-0030">Aminoacyl-tRNA synthetase</keyword>
<dbReference type="InterPro" id="IPR045864">
    <property type="entry name" value="aa-tRNA-synth_II/BPL/LPL"/>
</dbReference>